<proteinExistence type="predicted"/>
<organism evidence="2 3">
    <name type="scientific">Glycine soja</name>
    <name type="common">Wild soybean</name>
    <dbReference type="NCBI Taxonomy" id="3848"/>
    <lineage>
        <taxon>Eukaryota</taxon>
        <taxon>Viridiplantae</taxon>
        <taxon>Streptophyta</taxon>
        <taxon>Embryophyta</taxon>
        <taxon>Tracheophyta</taxon>
        <taxon>Spermatophyta</taxon>
        <taxon>Magnoliopsida</taxon>
        <taxon>eudicotyledons</taxon>
        <taxon>Gunneridae</taxon>
        <taxon>Pentapetalae</taxon>
        <taxon>rosids</taxon>
        <taxon>fabids</taxon>
        <taxon>Fabales</taxon>
        <taxon>Fabaceae</taxon>
        <taxon>Papilionoideae</taxon>
        <taxon>50 kb inversion clade</taxon>
        <taxon>NPAAA clade</taxon>
        <taxon>indigoferoid/millettioid clade</taxon>
        <taxon>Phaseoleae</taxon>
        <taxon>Glycine</taxon>
        <taxon>Glycine subgen. Soja</taxon>
    </lineage>
</organism>
<comment type="caution">
    <text evidence="2">The sequence shown here is derived from an EMBL/GenBank/DDBJ whole genome shotgun (WGS) entry which is preliminary data.</text>
</comment>
<dbReference type="EMBL" id="QZWG01000010">
    <property type="protein sequence ID" value="RZB88443.1"/>
    <property type="molecule type" value="Genomic_DNA"/>
</dbReference>
<reference evidence="2 3" key="1">
    <citation type="submission" date="2018-09" db="EMBL/GenBank/DDBJ databases">
        <title>A high-quality reference genome of wild soybean provides a powerful tool to mine soybean genomes.</title>
        <authorList>
            <person name="Xie M."/>
            <person name="Chung C.Y.L."/>
            <person name="Li M.-W."/>
            <person name="Wong F.-L."/>
            <person name="Chan T.-F."/>
            <person name="Lam H.-M."/>
        </authorList>
    </citation>
    <scope>NUCLEOTIDE SEQUENCE [LARGE SCALE GENOMIC DNA]</scope>
    <source>
        <strain evidence="3">cv. W05</strain>
        <tissue evidence="2">Hypocotyl of etiolated seedlings</tissue>
    </source>
</reference>
<feature type="transmembrane region" description="Helical" evidence="1">
    <location>
        <begin position="32"/>
        <end position="55"/>
    </location>
</feature>
<accession>A0A445IQZ8</accession>
<keyword evidence="1" id="KW-1133">Transmembrane helix</keyword>
<keyword evidence="1" id="KW-0812">Transmembrane</keyword>
<sequence length="77" mass="8920">MVMATNKEELINSLESFIMIVSFKLSIEFNHLLLLLILFDILVGMIGPGAVEILVKDLKVFDTFNTWLHYEYVEDKL</sequence>
<dbReference type="AlphaFoldDB" id="A0A445IQZ8"/>
<protein>
    <submittedName>
        <fullName evidence="2">Uncharacterized protein</fullName>
    </submittedName>
</protein>
<gene>
    <name evidence="2" type="ORF">D0Y65_027751</name>
</gene>
<dbReference type="Proteomes" id="UP000289340">
    <property type="component" value="Chromosome 10"/>
</dbReference>
<name>A0A445IQZ8_GLYSO</name>
<evidence type="ECO:0000313" key="2">
    <source>
        <dbReference type="EMBL" id="RZB88443.1"/>
    </source>
</evidence>
<evidence type="ECO:0000256" key="1">
    <source>
        <dbReference type="SAM" id="Phobius"/>
    </source>
</evidence>
<keyword evidence="3" id="KW-1185">Reference proteome</keyword>
<keyword evidence="1" id="KW-0472">Membrane</keyword>
<evidence type="ECO:0000313" key="3">
    <source>
        <dbReference type="Proteomes" id="UP000289340"/>
    </source>
</evidence>